<evidence type="ECO:0000313" key="9">
    <source>
        <dbReference type="Proteomes" id="UP001586593"/>
    </source>
</evidence>
<keyword evidence="3" id="KW-0964">Secreted</keyword>
<dbReference type="Pfam" id="PF12454">
    <property type="entry name" value="Ecm33"/>
    <property type="match status" value="1"/>
</dbReference>
<dbReference type="EMBL" id="JAZHXJ010000343">
    <property type="protein sequence ID" value="KAL1864176.1"/>
    <property type="molecule type" value="Genomic_DNA"/>
</dbReference>
<comment type="caution">
    <text evidence="8">The sequence shown here is derived from an EMBL/GenBank/DDBJ whole genome shotgun (WGS) entry which is preliminary data.</text>
</comment>
<keyword evidence="7" id="KW-0472">Membrane</keyword>
<dbReference type="PANTHER" id="PTHR31018:SF3">
    <property type="entry name" value="RECEPTOR PROTEIN-TYROSINE KINASE"/>
    <property type="match status" value="1"/>
</dbReference>
<dbReference type="SUPFAM" id="SSF52058">
    <property type="entry name" value="L domain-like"/>
    <property type="match status" value="2"/>
</dbReference>
<evidence type="ECO:0000256" key="4">
    <source>
        <dbReference type="ARBA" id="ARBA00022729"/>
    </source>
</evidence>
<dbReference type="Proteomes" id="UP001586593">
    <property type="component" value="Unassembled WGS sequence"/>
</dbReference>
<gene>
    <name evidence="8" type="ORF">VTK73DRAFT_6111</name>
</gene>
<keyword evidence="2" id="KW-0134">Cell wall</keyword>
<feature type="region of interest" description="Disordered" evidence="6">
    <location>
        <begin position="353"/>
        <end position="375"/>
    </location>
</feature>
<feature type="compositionally biased region" description="Gly residues" evidence="6">
    <location>
        <begin position="363"/>
        <end position="375"/>
    </location>
</feature>
<feature type="transmembrane region" description="Helical" evidence="7">
    <location>
        <begin position="381"/>
        <end position="403"/>
    </location>
</feature>
<evidence type="ECO:0000256" key="1">
    <source>
        <dbReference type="ARBA" id="ARBA00004191"/>
    </source>
</evidence>
<dbReference type="Gene3D" id="3.80.20.20">
    <property type="entry name" value="Receptor L-domain"/>
    <property type="match status" value="2"/>
</dbReference>
<proteinExistence type="predicted"/>
<sequence>MIAKYILPAVAAFGSAAAQCSKATATINAPADATGLSSCRTYQGSILINTGAQGNIDLSGIERITGDLICENNGVVSSIAGSTLGTIEGDFKLTNLSVLNNLGFPSLKTVGSILWTSLPSFDTLNFGTPGVTKAKVVTISDTFLTALDGIDLKTVDTLNINNNRRLTDMTIQLENLSNVLNIQANGDDLRVNLPNLVWIANMTIANVSSISFPSLEVVNGSARFDSNYISTFTAPNLTSTTSGDLSFVGNSNLTNITVPALTKVGGGLLIANNTGLEHLDGFPKLKTVLGAVKLRGSFKDIAFPALNDVRGAFDVSSTEDITDSCDKFKALAPSKQGGNGKIQGTYTCTSNNENANNDTSGNTSGGKGSSGSGSGDGKKNAGVGLAFNAAILGLAVVGGLVALL</sequence>
<keyword evidence="9" id="KW-1185">Reference proteome</keyword>
<protein>
    <submittedName>
        <fullName evidence="8">Uncharacterized protein</fullName>
    </submittedName>
</protein>
<evidence type="ECO:0000256" key="3">
    <source>
        <dbReference type="ARBA" id="ARBA00022525"/>
    </source>
</evidence>
<dbReference type="InterPro" id="IPR036941">
    <property type="entry name" value="Rcpt_L-dom_sf"/>
</dbReference>
<keyword evidence="5" id="KW-0325">Glycoprotein</keyword>
<dbReference type="InterPro" id="IPR051648">
    <property type="entry name" value="CWI-Assembly_Regulator"/>
</dbReference>
<dbReference type="PANTHER" id="PTHR31018">
    <property type="entry name" value="SPORULATION-SPECIFIC PROTEIN-RELATED"/>
    <property type="match status" value="1"/>
</dbReference>
<keyword evidence="7" id="KW-1133">Transmembrane helix</keyword>
<accession>A0ABR3WKY5</accession>
<keyword evidence="7" id="KW-0812">Transmembrane</keyword>
<evidence type="ECO:0000256" key="6">
    <source>
        <dbReference type="SAM" id="MobiDB-lite"/>
    </source>
</evidence>
<evidence type="ECO:0000256" key="2">
    <source>
        <dbReference type="ARBA" id="ARBA00022512"/>
    </source>
</evidence>
<evidence type="ECO:0000313" key="8">
    <source>
        <dbReference type="EMBL" id="KAL1864176.1"/>
    </source>
</evidence>
<comment type="subcellular location">
    <subcellularLocation>
        <location evidence="1">Secreted</location>
        <location evidence="1">Cell wall</location>
    </subcellularLocation>
</comment>
<name>A0ABR3WKY5_9PEZI</name>
<keyword evidence="4" id="KW-0732">Signal</keyword>
<evidence type="ECO:0000256" key="5">
    <source>
        <dbReference type="ARBA" id="ARBA00023180"/>
    </source>
</evidence>
<reference evidence="8 9" key="1">
    <citation type="journal article" date="2024" name="Commun. Biol.">
        <title>Comparative genomic analysis of thermophilic fungi reveals convergent evolutionary adaptations and gene losses.</title>
        <authorList>
            <person name="Steindorff A.S."/>
            <person name="Aguilar-Pontes M.V."/>
            <person name="Robinson A.J."/>
            <person name="Andreopoulos B."/>
            <person name="LaButti K."/>
            <person name="Kuo A."/>
            <person name="Mondo S."/>
            <person name="Riley R."/>
            <person name="Otillar R."/>
            <person name="Haridas S."/>
            <person name="Lipzen A."/>
            <person name="Grimwood J."/>
            <person name="Schmutz J."/>
            <person name="Clum A."/>
            <person name="Reid I.D."/>
            <person name="Moisan M.C."/>
            <person name="Butler G."/>
            <person name="Nguyen T.T.M."/>
            <person name="Dewar K."/>
            <person name="Conant G."/>
            <person name="Drula E."/>
            <person name="Henrissat B."/>
            <person name="Hansel C."/>
            <person name="Singer S."/>
            <person name="Hutchinson M.I."/>
            <person name="de Vries R.P."/>
            <person name="Natvig D.O."/>
            <person name="Powell A.J."/>
            <person name="Tsang A."/>
            <person name="Grigoriev I.V."/>
        </authorList>
    </citation>
    <scope>NUCLEOTIDE SEQUENCE [LARGE SCALE GENOMIC DNA]</scope>
    <source>
        <strain evidence="8 9">ATCC 24622</strain>
    </source>
</reference>
<organism evidence="8 9">
    <name type="scientific">Phialemonium thermophilum</name>
    <dbReference type="NCBI Taxonomy" id="223376"/>
    <lineage>
        <taxon>Eukaryota</taxon>
        <taxon>Fungi</taxon>
        <taxon>Dikarya</taxon>
        <taxon>Ascomycota</taxon>
        <taxon>Pezizomycotina</taxon>
        <taxon>Sordariomycetes</taxon>
        <taxon>Sordariomycetidae</taxon>
        <taxon>Cephalothecales</taxon>
        <taxon>Cephalothecaceae</taxon>
        <taxon>Phialemonium</taxon>
    </lineage>
</organism>
<evidence type="ECO:0000256" key="7">
    <source>
        <dbReference type="SAM" id="Phobius"/>
    </source>
</evidence>